<feature type="region of interest" description="Disordered" evidence="9">
    <location>
        <begin position="198"/>
        <end position="247"/>
    </location>
</feature>
<feature type="compositionally biased region" description="Low complexity" evidence="9">
    <location>
        <begin position="933"/>
        <end position="948"/>
    </location>
</feature>
<feature type="domain" description="C2H2-type" evidence="10">
    <location>
        <begin position="1109"/>
        <end position="1136"/>
    </location>
</feature>
<keyword evidence="3" id="KW-0677">Repeat</keyword>
<feature type="compositionally biased region" description="Acidic residues" evidence="9">
    <location>
        <begin position="345"/>
        <end position="354"/>
    </location>
</feature>
<evidence type="ECO:0000256" key="3">
    <source>
        <dbReference type="ARBA" id="ARBA00022737"/>
    </source>
</evidence>
<evidence type="ECO:0000256" key="9">
    <source>
        <dbReference type="SAM" id="MobiDB-lite"/>
    </source>
</evidence>
<dbReference type="SUPFAM" id="SSF57667">
    <property type="entry name" value="beta-beta-alpha zinc fingers"/>
    <property type="match status" value="3"/>
</dbReference>
<dbReference type="PANTHER" id="PTHR24404">
    <property type="entry name" value="ZINC FINGER PROTEIN"/>
    <property type="match status" value="1"/>
</dbReference>
<evidence type="ECO:0000256" key="6">
    <source>
        <dbReference type="ARBA" id="ARBA00023125"/>
    </source>
</evidence>
<dbReference type="Gene3D" id="3.30.160.60">
    <property type="entry name" value="Classic Zinc Finger"/>
    <property type="match status" value="4"/>
</dbReference>
<evidence type="ECO:0000256" key="7">
    <source>
        <dbReference type="ARBA" id="ARBA00023242"/>
    </source>
</evidence>
<dbReference type="InterPro" id="IPR013087">
    <property type="entry name" value="Znf_C2H2_type"/>
</dbReference>
<feature type="region of interest" description="Disordered" evidence="9">
    <location>
        <begin position="263"/>
        <end position="437"/>
    </location>
</feature>
<feature type="compositionally biased region" description="Low complexity" evidence="9">
    <location>
        <begin position="263"/>
        <end position="285"/>
    </location>
</feature>
<feature type="region of interest" description="Disordered" evidence="9">
    <location>
        <begin position="100"/>
        <end position="159"/>
    </location>
</feature>
<name>A0ABM1ESQ7_PRICU</name>
<feature type="domain" description="C2H2-type" evidence="10">
    <location>
        <begin position="493"/>
        <end position="520"/>
    </location>
</feature>
<feature type="compositionally biased region" description="Basic and acidic residues" evidence="9">
    <location>
        <begin position="104"/>
        <end position="117"/>
    </location>
</feature>
<dbReference type="PANTHER" id="PTHR24404:SF55">
    <property type="entry name" value="ZINC FINGER PROTEIN PEGASUS"/>
    <property type="match status" value="1"/>
</dbReference>
<feature type="compositionally biased region" description="Basic and acidic residues" evidence="9">
    <location>
        <begin position="846"/>
        <end position="858"/>
    </location>
</feature>
<feature type="compositionally biased region" description="Gly residues" evidence="9">
    <location>
        <begin position="198"/>
        <end position="211"/>
    </location>
</feature>
<evidence type="ECO:0000313" key="12">
    <source>
        <dbReference type="RefSeq" id="XP_014675228.1"/>
    </source>
</evidence>
<proteinExistence type="predicted"/>
<dbReference type="GeneID" id="106814986"/>
<evidence type="ECO:0000256" key="8">
    <source>
        <dbReference type="PROSITE-ProRule" id="PRU00042"/>
    </source>
</evidence>
<feature type="compositionally biased region" description="Pro residues" evidence="9">
    <location>
        <begin position="286"/>
        <end position="305"/>
    </location>
</feature>
<feature type="region of interest" description="Disordered" evidence="9">
    <location>
        <begin position="843"/>
        <end position="866"/>
    </location>
</feature>
<dbReference type="InterPro" id="IPR036236">
    <property type="entry name" value="Znf_C2H2_sf"/>
</dbReference>
<keyword evidence="11" id="KW-1185">Reference proteome</keyword>
<evidence type="ECO:0000256" key="1">
    <source>
        <dbReference type="ARBA" id="ARBA00004123"/>
    </source>
</evidence>
<feature type="compositionally biased region" description="Basic and acidic residues" evidence="9">
    <location>
        <begin position="313"/>
        <end position="344"/>
    </location>
</feature>
<dbReference type="PROSITE" id="PS00028">
    <property type="entry name" value="ZINC_FINGER_C2H2_1"/>
    <property type="match status" value="2"/>
</dbReference>
<dbReference type="Proteomes" id="UP000695022">
    <property type="component" value="Unplaced"/>
</dbReference>
<keyword evidence="6" id="KW-0238">DNA-binding</keyword>
<evidence type="ECO:0000256" key="2">
    <source>
        <dbReference type="ARBA" id="ARBA00022723"/>
    </source>
</evidence>
<evidence type="ECO:0000313" key="11">
    <source>
        <dbReference type="Proteomes" id="UP000695022"/>
    </source>
</evidence>
<keyword evidence="5" id="KW-0862">Zinc</keyword>
<feature type="domain" description="C2H2-type" evidence="10">
    <location>
        <begin position="602"/>
        <end position="629"/>
    </location>
</feature>
<feature type="compositionally biased region" description="Basic and acidic residues" evidence="9">
    <location>
        <begin position="384"/>
        <end position="409"/>
    </location>
</feature>
<dbReference type="RefSeq" id="XP_014675228.1">
    <property type="nucleotide sequence ID" value="XM_014819742.1"/>
</dbReference>
<keyword evidence="2" id="KW-0479">Metal-binding</keyword>
<feature type="compositionally biased region" description="Acidic residues" evidence="9">
    <location>
        <begin position="410"/>
        <end position="419"/>
    </location>
</feature>
<reference evidence="12" key="1">
    <citation type="submission" date="2025-08" db="UniProtKB">
        <authorList>
            <consortium name="RefSeq"/>
        </authorList>
    </citation>
    <scope>IDENTIFICATION</scope>
</reference>
<sequence length="1162" mass="124926">MDNSEVRNGLERPLDPSYTNGMSMSSLYGVAGYNSGAPYNGSSGAYMNKAVEGQPPGRMEPPVSNMSYAVMDYNRHYLPRTAEHSDFNSFRNYIMSRIEQPDFSPERGGGKRADSNGDKQLASPPFSSAYGYAGAKDSTGSGGGYRGVPPGLADQLPGYGHGPKATDYVGNGHVVGGPPHGYLTEYGGLYAMPPGEHGGGGRAAGGAGKPGRYGPPIAYQLDVTKGLPPLLSPQQRTPPPPPQTARNPALLACFASGSDLQASLNCSSGGNSSSSSSTSSVSPSMSLPPQPSPVPPYHTPQPPSPAGTLSETTPHKQRPDAEEEPGDAKEKGAVSDEKAAVKEDPGDDEEEAMDTGDALPDDISAHSPVAGEAADNQSDTEIEGSMKEDDGGKEDNEDIADPKPEKPDGVEEETEEEEKEAAAATTTKEEGAAVEESLDPEKQFALAFEQAKAASMRAQAELTKRNLEQAAAEFDAHEEFMPSMVEERPDAVYRCTLCSYSGTSRFHFNSHMNTHFDHKCSLCEYTARTEARLKKHIRELHGDASAAGDGGSGGAQALRVARVSQMPPKQKVYRCKQCEFTATNKNEFWDHSRLHIKVDKMLSCPKCNFVTEYKHHLEYHLRNHFGSKPFKCSKCNYSCVNKSMLNSHMKSHSNFYQYRCQDCTYATKYCHSLKLHLRKYGHKPATVLSGGDMFVLQHPELLLGRRGARGPKKKMFGLPELPPAMMNGGMRHPPFGFPIPPGFNGLPPSMMGSLLMQQQHKPSAAALRAGAVDASRGAGGEPCLSCNLCDFRSKYADQLSRHMMLHAAADNQDLCKLYGISTETLMADGRQVSPAVLREGQLSPGEVRRWAQEAERSQPRSKTPPKLCSAAAVAAALYKNVEGVDKAKVLDLSRNHDVSAMKDALDQIGAVKIKQEPDAGGRDAPPPPPPESSLPEPVAAPSSAASPSRSRRKGKAYKLDRICMKLQKQFSPGGGGSGGGAESNDGYSSDSCGAPAAGVTYALDCDAAAAAADDKVDREPSEHVHRVADADCVAKPPPPPPLGRASISASPEYEEQCHRGFAEQQALYHSHQLFGGGAARRPELGKASIGALVLRQMGGARLADACEAYECNYCEISFKNCVMYTMHMGYHGYRDPFKCNMCGHQAEDKISFFLHIARVAHM</sequence>
<protein>
    <submittedName>
        <fullName evidence="12">Uncharacterized protein LOC106814986</fullName>
    </submittedName>
</protein>
<accession>A0ABM1ESQ7</accession>
<dbReference type="PROSITE" id="PS50157">
    <property type="entry name" value="ZINC_FINGER_C2H2_2"/>
    <property type="match status" value="4"/>
</dbReference>
<feature type="region of interest" description="Disordered" evidence="9">
    <location>
        <begin position="916"/>
        <end position="955"/>
    </location>
</feature>
<dbReference type="Pfam" id="PF00096">
    <property type="entry name" value="zf-C2H2"/>
    <property type="match status" value="1"/>
</dbReference>
<gene>
    <name evidence="12" type="primary">LOC106814986</name>
</gene>
<evidence type="ECO:0000256" key="4">
    <source>
        <dbReference type="ARBA" id="ARBA00022771"/>
    </source>
</evidence>
<evidence type="ECO:0000259" key="10">
    <source>
        <dbReference type="PROSITE" id="PS50157"/>
    </source>
</evidence>
<comment type="subcellular location">
    <subcellularLocation>
        <location evidence="1">Nucleus</location>
    </subcellularLocation>
</comment>
<evidence type="ECO:0000256" key="5">
    <source>
        <dbReference type="ARBA" id="ARBA00022833"/>
    </source>
</evidence>
<keyword evidence="7" id="KW-0539">Nucleus</keyword>
<organism evidence="11 12">
    <name type="scientific">Priapulus caudatus</name>
    <name type="common">Priapulid worm</name>
    <dbReference type="NCBI Taxonomy" id="37621"/>
    <lineage>
        <taxon>Eukaryota</taxon>
        <taxon>Metazoa</taxon>
        <taxon>Ecdysozoa</taxon>
        <taxon>Scalidophora</taxon>
        <taxon>Priapulida</taxon>
        <taxon>Priapulimorpha</taxon>
        <taxon>Priapulimorphida</taxon>
        <taxon>Priapulidae</taxon>
        <taxon>Priapulus</taxon>
    </lineage>
</organism>
<feature type="region of interest" description="Disordered" evidence="9">
    <location>
        <begin position="968"/>
        <end position="991"/>
    </location>
</feature>
<keyword evidence="4 8" id="KW-0863">Zinc-finger</keyword>
<feature type="domain" description="C2H2-type" evidence="10">
    <location>
        <begin position="630"/>
        <end position="657"/>
    </location>
</feature>
<dbReference type="SMART" id="SM00355">
    <property type="entry name" value="ZnF_C2H2"/>
    <property type="match status" value="9"/>
</dbReference>
<dbReference type="InterPro" id="IPR050589">
    <property type="entry name" value="Ikaros_C2H2-ZF"/>
</dbReference>
<feature type="compositionally biased region" description="Gly residues" evidence="9">
    <location>
        <begin position="972"/>
        <end position="981"/>
    </location>
</feature>